<name>A0ABR3WXA7_9PEZI</name>
<feature type="compositionally biased region" description="Polar residues" evidence="1">
    <location>
        <begin position="259"/>
        <end position="274"/>
    </location>
</feature>
<evidence type="ECO:0000256" key="1">
    <source>
        <dbReference type="SAM" id="MobiDB-lite"/>
    </source>
</evidence>
<feature type="compositionally biased region" description="Basic residues" evidence="1">
    <location>
        <begin position="190"/>
        <end position="203"/>
    </location>
</feature>
<dbReference type="InterPro" id="IPR018555">
    <property type="entry name" value="C630.06c-like"/>
</dbReference>
<dbReference type="Pfam" id="PF09428">
    <property type="entry name" value="DUF2011"/>
    <property type="match status" value="1"/>
</dbReference>
<gene>
    <name evidence="2" type="ORF">VTK73DRAFT_3747</name>
</gene>
<feature type="region of interest" description="Disordered" evidence="1">
    <location>
        <begin position="178"/>
        <end position="274"/>
    </location>
</feature>
<sequence length="274" mass="30178">MFELPQAKRVRREELQDSASSEGSEIGQEDAAAIESRLKSRLADLLSFEIVAPVTFSGGHGDSDAASAANRDAEAADVDREGEVSAFEFPLFSTGGSTSKVVLAPDDDLEGGTAEGGIVSERPISFYVRGELSPEEHDKFRYAALEFRDLMAAAQKRAWGLERPWKVIKITVASGGSVNGTQHLAAEGKGKKKRPGKKRRIALRTREKAQKEREAELEKQRAAKEEHLKEKKKRLNREKKLRRRRKEKEKKLTAKTDPGASNGQASSTDSSDSE</sequence>
<protein>
    <submittedName>
        <fullName evidence="2">Uncharacterized protein</fullName>
    </submittedName>
</protein>
<evidence type="ECO:0000313" key="3">
    <source>
        <dbReference type="Proteomes" id="UP001586593"/>
    </source>
</evidence>
<feature type="compositionally biased region" description="Basic and acidic residues" evidence="1">
    <location>
        <begin position="204"/>
        <end position="229"/>
    </location>
</feature>
<dbReference type="EMBL" id="JAZHXJ010000220">
    <property type="protein sequence ID" value="KAL1868314.1"/>
    <property type="molecule type" value="Genomic_DNA"/>
</dbReference>
<proteinExistence type="predicted"/>
<feature type="region of interest" description="Disordered" evidence="1">
    <location>
        <begin position="1"/>
        <end position="30"/>
    </location>
</feature>
<comment type="caution">
    <text evidence="2">The sequence shown here is derived from an EMBL/GenBank/DDBJ whole genome shotgun (WGS) entry which is preliminary data.</text>
</comment>
<dbReference type="Proteomes" id="UP001586593">
    <property type="component" value="Unassembled WGS sequence"/>
</dbReference>
<evidence type="ECO:0000313" key="2">
    <source>
        <dbReference type="EMBL" id="KAL1868314.1"/>
    </source>
</evidence>
<feature type="region of interest" description="Disordered" evidence="1">
    <location>
        <begin position="57"/>
        <end position="79"/>
    </location>
</feature>
<organism evidence="2 3">
    <name type="scientific">Phialemonium thermophilum</name>
    <dbReference type="NCBI Taxonomy" id="223376"/>
    <lineage>
        <taxon>Eukaryota</taxon>
        <taxon>Fungi</taxon>
        <taxon>Dikarya</taxon>
        <taxon>Ascomycota</taxon>
        <taxon>Pezizomycotina</taxon>
        <taxon>Sordariomycetes</taxon>
        <taxon>Sordariomycetidae</taxon>
        <taxon>Cephalothecales</taxon>
        <taxon>Cephalothecaceae</taxon>
        <taxon>Phialemonium</taxon>
    </lineage>
</organism>
<accession>A0ABR3WXA7</accession>
<keyword evidence="3" id="KW-1185">Reference proteome</keyword>
<reference evidence="2 3" key="1">
    <citation type="journal article" date="2024" name="Commun. Biol.">
        <title>Comparative genomic analysis of thermophilic fungi reveals convergent evolutionary adaptations and gene losses.</title>
        <authorList>
            <person name="Steindorff A.S."/>
            <person name="Aguilar-Pontes M.V."/>
            <person name="Robinson A.J."/>
            <person name="Andreopoulos B."/>
            <person name="LaButti K."/>
            <person name="Kuo A."/>
            <person name="Mondo S."/>
            <person name="Riley R."/>
            <person name="Otillar R."/>
            <person name="Haridas S."/>
            <person name="Lipzen A."/>
            <person name="Grimwood J."/>
            <person name="Schmutz J."/>
            <person name="Clum A."/>
            <person name="Reid I.D."/>
            <person name="Moisan M.C."/>
            <person name="Butler G."/>
            <person name="Nguyen T.T.M."/>
            <person name="Dewar K."/>
            <person name="Conant G."/>
            <person name="Drula E."/>
            <person name="Henrissat B."/>
            <person name="Hansel C."/>
            <person name="Singer S."/>
            <person name="Hutchinson M.I."/>
            <person name="de Vries R.P."/>
            <person name="Natvig D.O."/>
            <person name="Powell A.J."/>
            <person name="Tsang A."/>
            <person name="Grigoriev I.V."/>
        </authorList>
    </citation>
    <scope>NUCLEOTIDE SEQUENCE [LARGE SCALE GENOMIC DNA]</scope>
    <source>
        <strain evidence="2 3">ATCC 24622</strain>
    </source>
</reference>
<feature type="compositionally biased region" description="Basic residues" evidence="1">
    <location>
        <begin position="230"/>
        <end position="248"/>
    </location>
</feature>